<dbReference type="Pfam" id="PF07963">
    <property type="entry name" value="N_methyl"/>
    <property type="match status" value="1"/>
</dbReference>
<organism evidence="4">
    <name type="scientific">Neobacillus citreus</name>
    <dbReference type="NCBI Taxonomy" id="2833578"/>
    <lineage>
        <taxon>Bacteria</taxon>
        <taxon>Bacillati</taxon>
        <taxon>Bacillota</taxon>
        <taxon>Bacilli</taxon>
        <taxon>Bacillales</taxon>
        <taxon>Bacillaceae</taxon>
        <taxon>Neobacillus</taxon>
    </lineage>
</organism>
<comment type="subcellular location">
    <subcellularLocation>
        <location evidence="1">Cell surface</location>
    </subcellularLocation>
</comment>
<comment type="caution">
    <text evidence="4">The sequence shown here is derived from an EMBL/GenBank/DDBJ whole genome shotgun (WGS) entry which is preliminary data.</text>
</comment>
<dbReference type="NCBIfam" id="TIGR02532">
    <property type="entry name" value="IV_pilin_GFxxxE"/>
    <property type="match status" value="1"/>
</dbReference>
<dbReference type="AlphaFoldDB" id="A0A942Y8W4"/>
<sequence>MLRIQELLRDAREHDEGVSIVEVLVAMTVFAIIAAGVALGITSSLYLAHGSRSREVAIGLAQDAIDSARTATNLFGVVDGTSSRTVGGQDYTIKQTARWVSTSGTANACGAGGGPLAYKRVSLTVSWTSRTEQSVSMNSMVAPSTSVTAANLGTIIVSVARVDGSGNQGVSVGIAPNASNPSGATAITSTIAKTDGTGCTYALNVKPGRYDVTLTKSGNIDDGTSSGSLRAQTATPSTTVTVEKNQSSAANFTFDEALSVAPQWADPTVPSATFRSPTSAPVTLRHKTADYGPYAAGTTTKVFPFPDGYKTIAGTPAKCASVDPENWTTPKGTAVAPRNDPQPNGLTNAVRAPVQLVTVKFAKGTDNAFRATNTSPVTGSGDPGCATGASYTFTGLSGGTAVVALPYGTYTFQSGTVLSIVNGVVTLSTTATATATTATGVSTTSGKVLLDPRRVPAS</sequence>
<keyword evidence="2" id="KW-0178">Competence</keyword>
<dbReference type="EMBL" id="JAGYPE010000002">
    <property type="protein sequence ID" value="MBS4181643.1"/>
    <property type="molecule type" value="Genomic_DNA"/>
</dbReference>
<keyword evidence="3" id="KW-0472">Membrane</keyword>
<keyword evidence="3" id="KW-1133">Transmembrane helix</keyword>
<dbReference type="InterPro" id="IPR012902">
    <property type="entry name" value="N_methyl_site"/>
</dbReference>
<accession>A0A942Y8W4</accession>
<dbReference type="GO" id="GO:0009986">
    <property type="term" value="C:cell surface"/>
    <property type="evidence" value="ECO:0007669"/>
    <property type="project" value="UniProtKB-SubCell"/>
</dbReference>
<dbReference type="GO" id="GO:0030420">
    <property type="term" value="P:establishment of competence for transformation"/>
    <property type="evidence" value="ECO:0007669"/>
    <property type="project" value="UniProtKB-KW"/>
</dbReference>
<feature type="transmembrane region" description="Helical" evidence="3">
    <location>
        <begin position="20"/>
        <end position="48"/>
    </location>
</feature>
<reference evidence="4" key="1">
    <citation type="submission" date="2021-05" db="EMBL/GenBank/DDBJ databases">
        <title>Novel Bacillus species.</title>
        <authorList>
            <person name="Liu G."/>
        </authorList>
    </citation>
    <scope>NUCLEOTIDE SEQUENCE</scope>
    <source>
        <strain evidence="4">FJAT-50051</strain>
    </source>
</reference>
<evidence type="ECO:0000256" key="3">
    <source>
        <dbReference type="SAM" id="Phobius"/>
    </source>
</evidence>
<evidence type="ECO:0000256" key="1">
    <source>
        <dbReference type="ARBA" id="ARBA00004241"/>
    </source>
</evidence>
<name>A0A942Y8W4_9BACI</name>
<evidence type="ECO:0000256" key="2">
    <source>
        <dbReference type="ARBA" id="ARBA00023287"/>
    </source>
</evidence>
<evidence type="ECO:0000313" key="4">
    <source>
        <dbReference type="EMBL" id="MBS4181643.1"/>
    </source>
</evidence>
<proteinExistence type="predicted"/>
<gene>
    <name evidence="4" type="ORF">KHB02_09615</name>
</gene>
<keyword evidence="3" id="KW-0812">Transmembrane</keyword>
<protein>
    <submittedName>
        <fullName evidence="4">Type II secretion system protein</fullName>
    </submittedName>
</protein>